<dbReference type="AlphaFoldDB" id="A0A0E9W3G1"/>
<proteinExistence type="predicted"/>
<reference evidence="1" key="2">
    <citation type="journal article" date="2015" name="Fish Shellfish Immunol.">
        <title>Early steps in the European eel (Anguilla anguilla)-Vibrio vulnificus interaction in the gills: Role of the RtxA13 toxin.</title>
        <authorList>
            <person name="Callol A."/>
            <person name="Pajuelo D."/>
            <person name="Ebbesson L."/>
            <person name="Teles M."/>
            <person name="MacKenzie S."/>
            <person name="Amaro C."/>
        </authorList>
    </citation>
    <scope>NUCLEOTIDE SEQUENCE</scope>
</reference>
<sequence length="58" mass="6466">MDGRLYMQCDIEGFCLSVALRQHCSRISHSGASFSFYVEPPFESSECSGGLSLQRLCE</sequence>
<reference evidence="1" key="1">
    <citation type="submission" date="2014-11" db="EMBL/GenBank/DDBJ databases">
        <authorList>
            <person name="Amaro Gonzalez C."/>
        </authorList>
    </citation>
    <scope>NUCLEOTIDE SEQUENCE</scope>
</reference>
<organism evidence="1">
    <name type="scientific">Anguilla anguilla</name>
    <name type="common">European freshwater eel</name>
    <name type="synonym">Muraena anguilla</name>
    <dbReference type="NCBI Taxonomy" id="7936"/>
    <lineage>
        <taxon>Eukaryota</taxon>
        <taxon>Metazoa</taxon>
        <taxon>Chordata</taxon>
        <taxon>Craniata</taxon>
        <taxon>Vertebrata</taxon>
        <taxon>Euteleostomi</taxon>
        <taxon>Actinopterygii</taxon>
        <taxon>Neopterygii</taxon>
        <taxon>Teleostei</taxon>
        <taxon>Anguilliformes</taxon>
        <taxon>Anguillidae</taxon>
        <taxon>Anguilla</taxon>
    </lineage>
</organism>
<accession>A0A0E9W3G1</accession>
<evidence type="ECO:0000313" key="1">
    <source>
        <dbReference type="EMBL" id="JAH84821.1"/>
    </source>
</evidence>
<dbReference type="EMBL" id="GBXM01023756">
    <property type="protein sequence ID" value="JAH84821.1"/>
    <property type="molecule type" value="Transcribed_RNA"/>
</dbReference>
<protein>
    <submittedName>
        <fullName evidence="1">Uncharacterized protein</fullName>
    </submittedName>
</protein>
<name>A0A0E9W3G1_ANGAN</name>